<keyword evidence="2" id="KW-0732">Signal</keyword>
<feature type="chain" id="PRO_5002576854" evidence="2">
    <location>
        <begin position="22"/>
        <end position="263"/>
    </location>
</feature>
<dbReference type="EMBL" id="JPLA01000043">
    <property type="protein sequence ID" value="KLD62555.1"/>
    <property type="molecule type" value="Genomic_DNA"/>
</dbReference>
<reference evidence="3 4" key="1">
    <citation type="journal article" date="2015" name="Antonie Van Leeuwenhoek">
        <title>A phylogenomic and molecular marker based taxonomic framework for the order Xanthomonadales: proposal to transfer the families Algiphilaceae and Solimonadaceae to the order Nevskiales ord. nov. and to create a new family within the order Xanthomonadales, the family Rhodanobacteraceae fam. nov., containing the genus Rhodanobacter and its closest relatives.</title>
        <authorList>
            <person name="Naushad S."/>
            <person name="Adeolu M."/>
            <person name="Wong S."/>
            <person name="Sohail M."/>
            <person name="Schellhorn H.E."/>
            <person name="Gupta R.S."/>
        </authorList>
    </citation>
    <scope>NUCLEOTIDE SEQUENCE [LARGE SCALE GENOMIC DNA]</scope>
    <source>
        <strain evidence="3 4">DSM 16301</strain>
    </source>
</reference>
<dbReference type="AlphaFoldDB" id="A0A0G9GYA0"/>
<feature type="region of interest" description="Disordered" evidence="1">
    <location>
        <begin position="120"/>
        <end position="144"/>
    </location>
</feature>
<evidence type="ECO:0000256" key="1">
    <source>
        <dbReference type="SAM" id="MobiDB-lite"/>
    </source>
</evidence>
<organism evidence="3 4">
    <name type="scientific">Dyella japonica DSM 16301</name>
    <dbReference type="NCBI Taxonomy" id="1440762"/>
    <lineage>
        <taxon>Bacteria</taxon>
        <taxon>Pseudomonadati</taxon>
        <taxon>Pseudomonadota</taxon>
        <taxon>Gammaproteobacteria</taxon>
        <taxon>Lysobacterales</taxon>
        <taxon>Rhodanobacteraceae</taxon>
        <taxon>Dyella</taxon>
    </lineage>
</organism>
<evidence type="ECO:0000313" key="4">
    <source>
        <dbReference type="Proteomes" id="UP000035481"/>
    </source>
</evidence>
<accession>A0A0G9GYA0</accession>
<evidence type="ECO:0000256" key="2">
    <source>
        <dbReference type="SAM" id="SignalP"/>
    </source>
</evidence>
<gene>
    <name evidence="3" type="ORF">Y882_15075</name>
</gene>
<feature type="signal peptide" evidence="2">
    <location>
        <begin position="1"/>
        <end position="21"/>
    </location>
</feature>
<protein>
    <submittedName>
        <fullName evidence="3">Uncharacterized protein</fullName>
    </submittedName>
</protein>
<proteinExistence type="predicted"/>
<dbReference type="Proteomes" id="UP000035481">
    <property type="component" value="Unassembled WGS sequence"/>
</dbReference>
<dbReference type="PATRIC" id="fig|1440762.4.peg.2738"/>
<name>A0A0G9GYA0_9GAMM</name>
<dbReference type="RefSeq" id="WP_046972709.1">
    <property type="nucleotide sequence ID" value="NZ_JPLA01000043.1"/>
</dbReference>
<comment type="caution">
    <text evidence="3">The sequence shown here is derived from an EMBL/GenBank/DDBJ whole genome shotgun (WGS) entry which is preliminary data.</text>
</comment>
<sequence>MNKSVSLGLCLLLLFPLAAMADGPFDGTWKVDMSKVQMPKKPDVFVLKDGMYDCKTCVPPVSIKADGQDHAISGHPYMDAMAIQVVDPHTIKETDKKGGKVVATQTITVAADGKTAHFEFSDSSNSSGAPVTGNGELKQVAAGPAGSHAVSGSWVTASIANMSENATEITFKEEGGMLNMSAPTGQSYQAKLDGTEAPYKGDPGINSVTVKKTGKMSMVETDKRDGKVVTVMTSTVSADGKTMDVHMDDKLHDRSMHFVAVKQ</sequence>
<evidence type="ECO:0000313" key="3">
    <source>
        <dbReference type="EMBL" id="KLD62555.1"/>
    </source>
</evidence>